<keyword evidence="13" id="KW-1185">Reference proteome</keyword>
<dbReference type="Pfam" id="PF00015">
    <property type="entry name" value="MCPsignal"/>
    <property type="match status" value="1"/>
</dbReference>
<name>A0ABS3D0G0_9ALTE</name>
<evidence type="ECO:0000256" key="8">
    <source>
        <dbReference type="SAM" id="Coils"/>
    </source>
</evidence>
<dbReference type="SMART" id="SM00283">
    <property type="entry name" value="MA"/>
    <property type="match status" value="1"/>
</dbReference>
<dbReference type="CDD" id="cd11386">
    <property type="entry name" value="MCP_signal"/>
    <property type="match status" value="1"/>
</dbReference>
<reference evidence="12 13" key="1">
    <citation type="submission" date="2021-03" db="EMBL/GenBank/DDBJ databases">
        <title>novel species isolated from a fishpond in China.</title>
        <authorList>
            <person name="Lu H."/>
            <person name="Cai Z."/>
        </authorList>
    </citation>
    <scope>NUCLEOTIDE SEQUENCE [LARGE SCALE GENOMIC DNA]</scope>
    <source>
        <strain evidence="12 13">Y57</strain>
    </source>
</reference>
<feature type="domain" description="HAMP" evidence="11">
    <location>
        <begin position="204"/>
        <end position="257"/>
    </location>
</feature>
<comment type="caution">
    <text evidence="12">The sequence shown here is derived from an EMBL/GenBank/DDBJ whole genome shotgun (WGS) entry which is preliminary data.</text>
</comment>
<gene>
    <name evidence="12" type="ORF">J0A65_15930</name>
</gene>
<feature type="coiled-coil region" evidence="8">
    <location>
        <begin position="452"/>
        <end position="511"/>
    </location>
</feature>
<dbReference type="RefSeq" id="WP_206595317.1">
    <property type="nucleotide sequence ID" value="NZ_JAFKCS010000017.1"/>
</dbReference>
<evidence type="ECO:0000313" key="12">
    <source>
        <dbReference type="EMBL" id="MBN7821364.1"/>
    </source>
</evidence>
<evidence type="ECO:0000256" key="7">
    <source>
        <dbReference type="PROSITE-ProRule" id="PRU00284"/>
    </source>
</evidence>
<organism evidence="12 13">
    <name type="scientific">Bowmanella yangjiangensis</name>
    <dbReference type="NCBI Taxonomy" id="2811230"/>
    <lineage>
        <taxon>Bacteria</taxon>
        <taxon>Pseudomonadati</taxon>
        <taxon>Pseudomonadota</taxon>
        <taxon>Gammaproteobacteria</taxon>
        <taxon>Alteromonadales</taxon>
        <taxon>Alteromonadaceae</taxon>
        <taxon>Bowmanella</taxon>
    </lineage>
</organism>
<dbReference type="InterPro" id="IPR003660">
    <property type="entry name" value="HAMP_dom"/>
</dbReference>
<evidence type="ECO:0000256" key="2">
    <source>
        <dbReference type="ARBA" id="ARBA00022692"/>
    </source>
</evidence>
<proteinExistence type="inferred from homology"/>
<dbReference type="InterPro" id="IPR004089">
    <property type="entry name" value="MCPsignal_dom"/>
</dbReference>
<keyword evidence="5 7" id="KW-0807">Transducer</keyword>
<evidence type="ECO:0000313" key="13">
    <source>
        <dbReference type="Proteomes" id="UP000663992"/>
    </source>
</evidence>
<dbReference type="EMBL" id="JAFKCS010000017">
    <property type="protein sequence ID" value="MBN7821364.1"/>
    <property type="molecule type" value="Genomic_DNA"/>
</dbReference>
<evidence type="ECO:0000256" key="9">
    <source>
        <dbReference type="SAM" id="Phobius"/>
    </source>
</evidence>
<feature type="domain" description="Methyl-accepting transducer" evidence="10">
    <location>
        <begin position="262"/>
        <end position="498"/>
    </location>
</feature>
<feature type="transmembrane region" description="Helical" evidence="9">
    <location>
        <begin position="12"/>
        <end position="30"/>
    </location>
</feature>
<keyword evidence="2 9" id="KW-0812">Transmembrane</keyword>
<keyword evidence="8" id="KW-0175">Coiled coil</keyword>
<dbReference type="PROSITE" id="PS50885">
    <property type="entry name" value="HAMP"/>
    <property type="match status" value="1"/>
</dbReference>
<dbReference type="Gene3D" id="1.10.287.950">
    <property type="entry name" value="Methyl-accepting chemotaxis protein"/>
    <property type="match status" value="1"/>
</dbReference>
<dbReference type="SUPFAM" id="SSF58104">
    <property type="entry name" value="Methyl-accepting chemotaxis protein (MCP) signaling domain"/>
    <property type="match status" value="1"/>
</dbReference>
<keyword evidence="3 9" id="KW-1133">Transmembrane helix</keyword>
<evidence type="ECO:0000259" key="10">
    <source>
        <dbReference type="PROSITE" id="PS50111"/>
    </source>
</evidence>
<dbReference type="PANTHER" id="PTHR32089">
    <property type="entry name" value="METHYL-ACCEPTING CHEMOTAXIS PROTEIN MCPB"/>
    <property type="match status" value="1"/>
</dbReference>
<evidence type="ECO:0000256" key="6">
    <source>
        <dbReference type="ARBA" id="ARBA00029447"/>
    </source>
</evidence>
<sequence>MRFSHIHHKIYLLLFVTCMLVLTAVTFMLYEQQRSLAESTVESNVKLLADNYFDSINTLMLTGTMHTRDTLSEKFRAHEDIREALILRGQKIKELYGEGYTEQSAKTAEDRQALAGEQSLFIGENKGERIMTYYKPMIASSDYKGTNCLGCHQASEGEVLGAVKISYSLSNLDNNIHRNAIQSALLLAGIFILTFAGLGIWFKKKLIHRITQLGRTMRLATENQDLSLTVNDPTDDELGRLAKNFNKMMNVFKQNLAKVSQSSAVLNQSALRIINSADTSERMILEQKISTDSVAAAINELECSSAQVKQISHQAHATTDECAKLAFHSRDIAAEAEQSINQLAGHVRQATEQVNRLQNQTMQVGKVLEVISAIAEQTNLLALNAAIEAARAGEQGRGFAVVADEVRTLANRTHDSTDEIHRTIAVLQKDAAATVQTMEASCNEADIKAKQIQKLAESLADMTENMRQINELNTQIANATDEQNLAAEEINQSILRILDNAEQSLEDAKGNKTISNELQQLSQTLEQQVHTFKLGQ</sequence>
<dbReference type="Proteomes" id="UP000663992">
    <property type="component" value="Unassembled WGS sequence"/>
</dbReference>
<feature type="transmembrane region" description="Helical" evidence="9">
    <location>
        <begin position="180"/>
        <end position="202"/>
    </location>
</feature>
<evidence type="ECO:0000256" key="5">
    <source>
        <dbReference type="ARBA" id="ARBA00023224"/>
    </source>
</evidence>
<dbReference type="PROSITE" id="PS50111">
    <property type="entry name" value="CHEMOTAXIS_TRANSDUC_2"/>
    <property type="match status" value="1"/>
</dbReference>
<evidence type="ECO:0000259" key="11">
    <source>
        <dbReference type="PROSITE" id="PS50885"/>
    </source>
</evidence>
<evidence type="ECO:0000256" key="1">
    <source>
        <dbReference type="ARBA" id="ARBA00004141"/>
    </source>
</evidence>
<evidence type="ECO:0000256" key="3">
    <source>
        <dbReference type="ARBA" id="ARBA00022989"/>
    </source>
</evidence>
<dbReference type="PANTHER" id="PTHR32089:SF119">
    <property type="entry name" value="METHYL-ACCEPTING CHEMOTAXIS PROTEIN CTPL"/>
    <property type="match status" value="1"/>
</dbReference>
<evidence type="ECO:0000256" key="4">
    <source>
        <dbReference type="ARBA" id="ARBA00023136"/>
    </source>
</evidence>
<comment type="similarity">
    <text evidence="6">Belongs to the methyl-accepting chemotaxis (MCP) protein family.</text>
</comment>
<dbReference type="CDD" id="cd06225">
    <property type="entry name" value="HAMP"/>
    <property type="match status" value="1"/>
</dbReference>
<feature type="coiled-coil region" evidence="8">
    <location>
        <begin position="333"/>
        <end position="360"/>
    </location>
</feature>
<dbReference type="Gene3D" id="3.30.450.290">
    <property type="match status" value="1"/>
</dbReference>
<comment type="subcellular location">
    <subcellularLocation>
        <location evidence="1">Membrane</location>
        <topology evidence="1">Multi-pass membrane protein</topology>
    </subcellularLocation>
</comment>
<keyword evidence="4 9" id="KW-0472">Membrane</keyword>
<protein>
    <submittedName>
        <fullName evidence="12">Methyl-accepting chemotaxis protein</fullName>
    </submittedName>
</protein>
<dbReference type="Gene3D" id="6.10.340.10">
    <property type="match status" value="1"/>
</dbReference>
<accession>A0ABS3D0G0</accession>